<keyword evidence="6" id="KW-1185">Reference proteome</keyword>
<protein>
    <recommendedName>
        <fullName evidence="4">Glycoside hydrolase family 2 immunoglobulin-like beta-sandwich domain-containing protein</fullName>
    </recommendedName>
</protein>
<comment type="caution">
    <text evidence="5">The sequence shown here is derived from an EMBL/GenBank/DDBJ whole genome shotgun (WGS) entry which is preliminary data.</text>
</comment>
<dbReference type="Gene3D" id="3.20.20.80">
    <property type="entry name" value="Glycosidases"/>
    <property type="match status" value="1"/>
</dbReference>
<evidence type="ECO:0000313" key="6">
    <source>
        <dbReference type="Proteomes" id="UP000530928"/>
    </source>
</evidence>
<name>A0A7W0CFY6_9ACTN</name>
<dbReference type="InterPro" id="IPR017853">
    <property type="entry name" value="GH"/>
</dbReference>
<dbReference type="SUPFAM" id="SSF49785">
    <property type="entry name" value="Galactose-binding domain-like"/>
    <property type="match status" value="1"/>
</dbReference>
<dbReference type="SUPFAM" id="SSF49303">
    <property type="entry name" value="beta-Galactosidase/glucuronidase domain"/>
    <property type="match status" value="1"/>
</dbReference>
<dbReference type="InterPro" id="IPR013783">
    <property type="entry name" value="Ig-like_fold"/>
</dbReference>
<evidence type="ECO:0000256" key="2">
    <source>
        <dbReference type="ARBA" id="ARBA00022801"/>
    </source>
</evidence>
<keyword evidence="2" id="KW-0378">Hydrolase</keyword>
<dbReference type="EMBL" id="JACDUR010000002">
    <property type="protein sequence ID" value="MBA2890279.1"/>
    <property type="molecule type" value="Genomic_DNA"/>
</dbReference>
<gene>
    <name evidence="5" type="ORF">HNR30_001620</name>
</gene>
<evidence type="ECO:0000256" key="3">
    <source>
        <dbReference type="ARBA" id="ARBA00023295"/>
    </source>
</evidence>
<dbReference type="InterPro" id="IPR008979">
    <property type="entry name" value="Galactose-bd-like_sf"/>
</dbReference>
<dbReference type="Gene3D" id="2.60.40.10">
    <property type="entry name" value="Immunoglobulins"/>
    <property type="match status" value="1"/>
</dbReference>
<dbReference type="GO" id="GO:0004553">
    <property type="term" value="F:hydrolase activity, hydrolyzing O-glycosyl compounds"/>
    <property type="evidence" value="ECO:0007669"/>
    <property type="project" value="InterPro"/>
</dbReference>
<dbReference type="Pfam" id="PF00703">
    <property type="entry name" value="Glyco_hydro_2"/>
    <property type="match status" value="1"/>
</dbReference>
<dbReference type="PANTHER" id="PTHR42732:SF2">
    <property type="entry name" value="BETA-MANNOSIDASE"/>
    <property type="match status" value="1"/>
</dbReference>
<dbReference type="Proteomes" id="UP000530928">
    <property type="component" value="Unassembled WGS sequence"/>
</dbReference>
<dbReference type="SUPFAM" id="SSF51445">
    <property type="entry name" value="(Trans)glycosidases"/>
    <property type="match status" value="1"/>
</dbReference>
<dbReference type="Gene3D" id="2.60.120.260">
    <property type="entry name" value="Galactose-binding domain-like"/>
    <property type="match status" value="1"/>
</dbReference>
<accession>A0A7W0CFY6</accession>
<reference evidence="5 6" key="1">
    <citation type="submission" date="2020-07" db="EMBL/GenBank/DDBJ databases">
        <title>Genomic Encyclopedia of Type Strains, Phase IV (KMG-IV): sequencing the most valuable type-strain genomes for metagenomic binning, comparative biology and taxonomic classification.</title>
        <authorList>
            <person name="Goeker M."/>
        </authorList>
    </citation>
    <scope>NUCLEOTIDE SEQUENCE [LARGE SCALE GENOMIC DNA]</scope>
    <source>
        <strain evidence="5 6">DSM 45533</strain>
    </source>
</reference>
<evidence type="ECO:0000256" key="1">
    <source>
        <dbReference type="ARBA" id="ARBA00007401"/>
    </source>
</evidence>
<evidence type="ECO:0000259" key="4">
    <source>
        <dbReference type="Pfam" id="PF00703"/>
    </source>
</evidence>
<proteinExistence type="inferred from homology"/>
<keyword evidence="3" id="KW-0326">Glycosidase</keyword>
<dbReference type="InterPro" id="IPR036156">
    <property type="entry name" value="Beta-gal/glucu_dom_sf"/>
</dbReference>
<organism evidence="5 6">
    <name type="scientific">Nonomuraea soli</name>
    <dbReference type="NCBI Taxonomy" id="1032476"/>
    <lineage>
        <taxon>Bacteria</taxon>
        <taxon>Bacillati</taxon>
        <taxon>Actinomycetota</taxon>
        <taxon>Actinomycetes</taxon>
        <taxon>Streptosporangiales</taxon>
        <taxon>Streptosporangiaceae</taxon>
        <taxon>Nonomuraea</taxon>
    </lineage>
</organism>
<dbReference type="InterPro" id="IPR006102">
    <property type="entry name" value="Ig-like_GH2"/>
</dbReference>
<dbReference type="RefSeq" id="WP_181609119.1">
    <property type="nucleotide sequence ID" value="NZ_BAABAM010000006.1"/>
</dbReference>
<dbReference type="PANTHER" id="PTHR42732">
    <property type="entry name" value="BETA-GALACTOSIDASE"/>
    <property type="match status" value="1"/>
</dbReference>
<dbReference type="GO" id="GO:0005975">
    <property type="term" value="P:carbohydrate metabolic process"/>
    <property type="evidence" value="ECO:0007669"/>
    <property type="project" value="InterPro"/>
</dbReference>
<evidence type="ECO:0000313" key="5">
    <source>
        <dbReference type="EMBL" id="MBA2890279.1"/>
    </source>
</evidence>
<dbReference type="AlphaFoldDB" id="A0A7W0CFY6"/>
<sequence>MLTRWGRALDPDAVLPEYPRPQLVRDSYVNLNGRWEYAFSSDDDEEPEAYEGEIIVPFSPEAPLSGVGRQLRPGQTLWYRRTLRLPDGFAVPGGRVLLHFGAVDQECAVFLDGVEVGAHEGGYLPFTCDITGNPEGVLVVRVRDDTGAGARGKQKLERGGIWYTAQSGIWQTVWAESVPAVHVERLTLTPDLPGSAVAVTVHAPEGNALVEISARGTPVASATAQAGTPVVVPVPGARPWSPEDPFLYDVTVTLGQDRVRGYFGMRSFGVGPDADGVPRLLLNGRPYFHAGILDQGYWPDGLYTAPSDEAMIHDIATMKRLGFTMLRKHIKVEPLRWYHHCDRLGILVWQDLVNGGEPYRPWVVTAPVLTPLRLDDRRHRVFGRGDAAGRARFESEARACVEHLRDVVSLALWVPFNEGWGQFDAARVAAELAALDPTRPVDHASGWHDQGAGDLRSLHVYFRRFRPPRPDGRVLALTEYGGYSLPVEGHVWGGGRFGYKRFDSAVRLGAAFARLHRREILPAIARGLSATVYTQLSDVEDELNGLLTYDREVVKMDEDLVRSINERLKLA</sequence>
<feature type="domain" description="Glycoside hydrolase family 2 immunoglobulin-like beta-sandwich" evidence="4">
    <location>
        <begin position="186"/>
        <end position="266"/>
    </location>
</feature>
<comment type="similarity">
    <text evidence="1">Belongs to the glycosyl hydrolase 2 family.</text>
</comment>
<dbReference type="InterPro" id="IPR051913">
    <property type="entry name" value="GH2_Domain-Containing"/>
</dbReference>